<dbReference type="Proteomes" id="UP001597374">
    <property type="component" value="Unassembled WGS sequence"/>
</dbReference>
<reference evidence="2" key="1">
    <citation type="journal article" date="2019" name="Int. J. Syst. Evol. Microbiol.">
        <title>The Global Catalogue of Microorganisms (GCM) 10K type strain sequencing project: providing services to taxonomists for standard genome sequencing and annotation.</title>
        <authorList>
            <consortium name="The Broad Institute Genomics Platform"/>
            <consortium name="The Broad Institute Genome Sequencing Center for Infectious Disease"/>
            <person name="Wu L."/>
            <person name="Ma J."/>
        </authorList>
    </citation>
    <scope>NUCLEOTIDE SEQUENCE [LARGE SCALE GENOMIC DNA]</scope>
    <source>
        <strain evidence="2">CGMCC 4.1782</strain>
    </source>
</reference>
<evidence type="ECO:0000313" key="1">
    <source>
        <dbReference type="EMBL" id="MFD2244652.1"/>
    </source>
</evidence>
<dbReference type="EMBL" id="JBHUIM010000001">
    <property type="protein sequence ID" value="MFD2244652.1"/>
    <property type="molecule type" value="Genomic_DNA"/>
</dbReference>
<name>A0ABW5CQT4_9BACT</name>
<sequence length="136" mass="15439">MVKPSKSGYLHLIKDDTSAVFAQLHQNNNQDLYLAKGSLLKISINKAKTDLVENALVRLIYTSDEIQPAPSGQVEIVDTLKYKPTSENATFMKLFYFKHTSKVKVEWQRTVNGAPEIKNQTVSLVEYDTAHHVIKY</sequence>
<keyword evidence="2" id="KW-1185">Reference proteome</keyword>
<organism evidence="1 2">
    <name type="scientific">Pontibacter ruber</name>
    <dbReference type="NCBI Taxonomy" id="1343895"/>
    <lineage>
        <taxon>Bacteria</taxon>
        <taxon>Pseudomonadati</taxon>
        <taxon>Bacteroidota</taxon>
        <taxon>Cytophagia</taxon>
        <taxon>Cytophagales</taxon>
        <taxon>Hymenobacteraceae</taxon>
        <taxon>Pontibacter</taxon>
    </lineage>
</organism>
<protein>
    <submittedName>
        <fullName evidence="1">Uncharacterized protein</fullName>
    </submittedName>
</protein>
<accession>A0ABW5CQT4</accession>
<evidence type="ECO:0000313" key="2">
    <source>
        <dbReference type="Proteomes" id="UP001597374"/>
    </source>
</evidence>
<dbReference type="RefSeq" id="WP_377494638.1">
    <property type="nucleotide sequence ID" value="NZ_JBHUIM010000001.1"/>
</dbReference>
<gene>
    <name evidence="1" type="ORF">ACFSKP_00205</name>
</gene>
<proteinExistence type="predicted"/>
<comment type="caution">
    <text evidence="1">The sequence shown here is derived from an EMBL/GenBank/DDBJ whole genome shotgun (WGS) entry which is preliminary data.</text>
</comment>